<keyword evidence="11" id="KW-1185">Reference proteome</keyword>
<dbReference type="InterPro" id="IPR058792">
    <property type="entry name" value="Beta-barrel_RND_2"/>
</dbReference>
<evidence type="ECO:0000313" key="10">
    <source>
        <dbReference type="EMBL" id="GHC06100.1"/>
    </source>
</evidence>
<sequence>MAEIKEKTKEAVRSRFNWLIWPVAIIGLIAAGIYGYQRLQFDEAHIVTDNAQVQGQLIKILAPERGWLNTVSVFENQPVTEGTILGELENQYYQLEVERAQAKLNALQARKGTSGTKDGSGLAQAKLATAQANLEVVQAQLSEAQSTAKQSTAQLQRMQSNKISQTFVQSQLDMAQGSADQANARLLTLQKEAYAAQQEVQEAMAGAQLLDYNIEEAKAELAQAQLNLSSTEIKSPINGHIAQLKVNPGTMVEQGQYLMTVVSDDDKWLVANIKETLFERIYLGDKVDVTIDAFPGTDFKGVVASLAPAAGNQFSIIPRNAASGNFIKVEALIPVVIRFTEPLSDIEKLVPGMSAEVTISVDAKRKWEPVIDPSKPLKASPAKDSNKAASSAPPETPTPIPSTPTASVKPTNTATPVNIATPVKTAKPVDTATPVSAEPAPPPANVDTANAH</sequence>
<dbReference type="RefSeq" id="WP_189515467.1">
    <property type="nucleotide sequence ID" value="NZ_BMXG01000015.1"/>
</dbReference>
<dbReference type="Pfam" id="PF25954">
    <property type="entry name" value="Beta-barrel_RND_2"/>
    <property type="match status" value="1"/>
</dbReference>
<keyword evidence="3 7" id="KW-1133">Transmembrane helix</keyword>
<keyword evidence="2 7" id="KW-0812">Transmembrane</keyword>
<proteinExistence type="predicted"/>
<comment type="caution">
    <text evidence="10">The sequence shown here is derived from an EMBL/GenBank/DDBJ whole genome shotgun (WGS) entry which is preliminary data.</text>
</comment>
<feature type="region of interest" description="Disordered" evidence="6">
    <location>
        <begin position="371"/>
        <end position="452"/>
    </location>
</feature>
<reference evidence="10" key="1">
    <citation type="journal article" date="2014" name="Int. J. Syst. Evol. Microbiol.">
        <title>Complete genome sequence of Corynebacterium casei LMG S-19264T (=DSM 44701T), isolated from a smear-ripened cheese.</title>
        <authorList>
            <consortium name="US DOE Joint Genome Institute (JGI-PGF)"/>
            <person name="Walter F."/>
            <person name="Albersmeier A."/>
            <person name="Kalinowski J."/>
            <person name="Ruckert C."/>
        </authorList>
    </citation>
    <scope>NUCLEOTIDE SEQUENCE</scope>
    <source>
        <strain evidence="10">KCTC 12870</strain>
    </source>
</reference>
<keyword evidence="4 7" id="KW-0472">Membrane</keyword>
<accession>A0A8J3DH00</accession>
<evidence type="ECO:0000256" key="3">
    <source>
        <dbReference type="ARBA" id="ARBA00022989"/>
    </source>
</evidence>
<dbReference type="Pfam" id="PF25917">
    <property type="entry name" value="BSH_RND"/>
    <property type="match status" value="1"/>
</dbReference>
<dbReference type="AlphaFoldDB" id="A0A8J3DH00"/>
<dbReference type="Proteomes" id="UP000642829">
    <property type="component" value="Unassembled WGS sequence"/>
</dbReference>
<dbReference type="Gene3D" id="2.40.30.170">
    <property type="match status" value="1"/>
</dbReference>
<evidence type="ECO:0000256" key="4">
    <source>
        <dbReference type="ARBA" id="ARBA00023136"/>
    </source>
</evidence>
<evidence type="ECO:0000313" key="11">
    <source>
        <dbReference type="Proteomes" id="UP000642829"/>
    </source>
</evidence>
<dbReference type="GO" id="GO:0016020">
    <property type="term" value="C:membrane"/>
    <property type="evidence" value="ECO:0007669"/>
    <property type="project" value="UniProtKB-SubCell"/>
</dbReference>
<evidence type="ECO:0008006" key="12">
    <source>
        <dbReference type="Google" id="ProtNLM"/>
    </source>
</evidence>
<evidence type="ECO:0000259" key="9">
    <source>
        <dbReference type="Pfam" id="PF25954"/>
    </source>
</evidence>
<feature type="compositionally biased region" description="Polar residues" evidence="6">
    <location>
        <begin position="408"/>
        <end position="418"/>
    </location>
</feature>
<name>A0A8J3DH00_9BACT</name>
<dbReference type="InterPro" id="IPR050739">
    <property type="entry name" value="MFP"/>
</dbReference>
<dbReference type="EMBL" id="BMXG01000015">
    <property type="protein sequence ID" value="GHC06100.1"/>
    <property type="molecule type" value="Genomic_DNA"/>
</dbReference>
<dbReference type="GO" id="GO:0055085">
    <property type="term" value="P:transmembrane transport"/>
    <property type="evidence" value="ECO:0007669"/>
    <property type="project" value="InterPro"/>
</dbReference>
<dbReference type="InterPro" id="IPR058625">
    <property type="entry name" value="MdtA-like_BSH"/>
</dbReference>
<feature type="transmembrane region" description="Helical" evidence="7">
    <location>
        <begin position="16"/>
        <end position="36"/>
    </location>
</feature>
<feature type="domain" description="Multidrug resistance protein MdtA-like barrel-sandwich hybrid" evidence="8">
    <location>
        <begin position="66"/>
        <end position="262"/>
    </location>
</feature>
<evidence type="ECO:0000256" key="6">
    <source>
        <dbReference type="SAM" id="MobiDB-lite"/>
    </source>
</evidence>
<dbReference type="PANTHER" id="PTHR30386">
    <property type="entry name" value="MEMBRANE FUSION SUBUNIT OF EMRAB-TOLC MULTIDRUG EFFLUX PUMP"/>
    <property type="match status" value="1"/>
</dbReference>
<keyword evidence="5" id="KW-0175">Coiled coil</keyword>
<gene>
    <name evidence="10" type="ORF">GCM10007047_23920</name>
</gene>
<comment type="subcellular location">
    <subcellularLocation>
        <location evidence="1">Membrane</location>
        <topology evidence="1">Single-pass membrane protein</topology>
    </subcellularLocation>
</comment>
<dbReference type="SUPFAM" id="SSF111369">
    <property type="entry name" value="HlyD-like secretion proteins"/>
    <property type="match status" value="2"/>
</dbReference>
<feature type="domain" description="CusB-like beta-barrel" evidence="9">
    <location>
        <begin position="268"/>
        <end position="310"/>
    </location>
</feature>
<protein>
    <recommendedName>
        <fullName evidence="12">HlyD family secretion protein</fullName>
    </recommendedName>
</protein>
<evidence type="ECO:0000256" key="1">
    <source>
        <dbReference type="ARBA" id="ARBA00004167"/>
    </source>
</evidence>
<evidence type="ECO:0000256" key="5">
    <source>
        <dbReference type="SAM" id="Coils"/>
    </source>
</evidence>
<dbReference type="PANTHER" id="PTHR30386:SF26">
    <property type="entry name" value="TRANSPORT PROTEIN COMB"/>
    <property type="match status" value="1"/>
</dbReference>
<reference evidence="10" key="2">
    <citation type="submission" date="2020-09" db="EMBL/GenBank/DDBJ databases">
        <authorList>
            <person name="Sun Q."/>
            <person name="Kim S."/>
        </authorList>
    </citation>
    <scope>NUCLEOTIDE SEQUENCE</scope>
    <source>
        <strain evidence="10">KCTC 12870</strain>
    </source>
</reference>
<evidence type="ECO:0000259" key="8">
    <source>
        <dbReference type="Pfam" id="PF25917"/>
    </source>
</evidence>
<evidence type="ECO:0000256" key="2">
    <source>
        <dbReference type="ARBA" id="ARBA00022692"/>
    </source>
</evidence>
<organism evidence="10 11">
    <name type="scientific">Cerasicoccus arenae</name>
    <dbReference type="NCBI Taxonomy" id="424488"/>
    <lineage>
        <taxon>Bacteria</taxon>
        <taxon>Pseudomonadati</taxon>
        <taxon>Verrucomicrobiota</taxon>
        <taxon>Opitutia</taxon>
        <taxon>Puniceicoccales</taxon>
        <taxon>Cerasicoccaceae</taxon>
        <taxon>Cerasicoccus</taxon>
    </lineage>
</organism>
<feature type="coiled-coil region" evidence="5">
    <location>
        <begin position="85"/>
        <end position="234"/>
    </location>
</feature>
<evidence type="ECO:0000256" key="7">
    <source>
        <dbReference type="SAM" id="Phobius"/>
    </source>
</evidence>